<organism evidence="1 2">
    <name type="scientific">Liparis tanakae</name>
    <name type="common">Tanaka's snailfish</name>
    <dbReference type="NCBI Taxonomy" id="230148"/>
    <lineage>
        <taxon>Eukaryota</taxon>
        <taxon>Metazoa</taxon>
        <taxon>Chordata</taxon>
        <taxon>Craniata</taxon>
        <taxon>Vertebrata</taxon>
        <taxon>Euteleostomi</taxon>
        <taxon>Actinopterygii</taxon>
        <taxon>Neopterygii</taxon>
        <taxon>Teleostei</taxon>
        <taxon>Neoteleostei</taxon>
        <taxon>Acanthomorphata</taxon>
        <taxon>Eupercaria</taxon>
        <taxon>Perciformes</taxon>
        <taxon>Cottioidei</taxon>
        <taxon>Cottales</taxon>
        <taxon>Liparidae</taxon>
        <taxon>Liparis</taxon>
    </lineage>
</organism>
<evidence type="ECO:0000313" key="1">
    <source>
        <dbReference type="EMBL" id="TNN60675.1"/>
    </source>
</evidence>
<dbReference type="Proteomes" id="UP000314294">
    <property type="component" value="Unassembled WGS sequence"/>
</dbReference>
<gene>
    <name evidence="1" type="ORF">EYF80_029148</name>
</gene>
<reference evidence="1 2" key="1">
    <citation type="submission" date="2019-03" db="EMBL/GenBank/DDBJ databases">
        <title>First draft genome of Liparis tanakae, snailfish: a comprehensive survey of snailfish specific genes.</title>
        <authorList>
            <person name="Kim W."/>
            <person name="Song I."/>
            <person name="Jeong J.-H."/>
            <person name="Kim D."/>
            <person name="Kim S."/>
            <person name="Ryu S."/>
            <person name="Song J.Y."/>
            <person name="Lee S.K."/>
        </authorList>
    </citation>
    <scope>NUCLEOTIDE SEQUENCE [LARGE SCALE GENOMIC DNA]</scope>
    <source>
        <tissue evidence="1">Muscle</tissue>
    </source>
</reference>
<comment type="caution">
    <text evidence="1">The sequence shown here is derived from an EMBL/GenBank/DDBJ whole genome shotgun (WGS) entry which is preliminary data.</text>
</comment>
<dbReference type="EMBL" id="SRLO01000330">
    <property type="protein sequence ID" value="TNN60675.1"/>
    <property type="molecule type" value="Genomic_DNA"/>
</dbReference>
<dbReference type="AlphaFoldDB" id="A0A4Z2H619"/>
<proteinExistence type="predicted"/>
<keyword evidence="2" id="KW-1185">Reference proteome</keyword>
<protein>
    <submittedName>
        <fullName evidence="1">Uncharacterized protein</fullName>
    </submittedName>
</protein>
<sequence>MPTAEKLTRGLREVLRPTPGSECRLDSSGNSLMERVSSVTGMMNSLFIIRRASFAHAGEELVVDGVEELRLVQVTAEGVGHAGVPQGTEGAVQLQGICTASISSGSRHWTTQPCLSLTRAVSTWRKVFGIRLHSTATMVCTSRRGGHCGTGFLCSLLNMADESGIASWEQINNTVFNSLMDRVLSSAPNHRAFVRIHLIRGGQLLAVGGEGDEASGQVDQAADLQVGVGAAGGRRADCVRSAHHVAVAPLDTEATADDEHEQPMDSNDYRTITNRSKRRAACLSWTRPLSSPSVTVTVRVLLRLKFLL</sequence>
<accession>A0A4Z2H619</accession>
<evidence type="ECO:0000313" key="2">
    <source>
        <dbReference type="Proteomes" id="UP000314294"/>
    </source>
</evidence>
<name>A0A4Z2H619_9TELE</name>